<dbReference type="PANTHER" id="PTHR34389:SF2">
    <property type="entry name" value="L-RHAMNOSE MUTAROTASE"/>
    <property type="match status" value="1"/>
</dbReference>
<sequence length="104" mass="12647">MIRKAFVMTVYPDMHEEYEKRHTEIWPELVQALHDHGVRNYSIFLDKETDKLFAYVEIEDEEKWEKLSSAEINQKWWVYMTPVMETNPDHSPVTKDLKMVFHMD</sequence>
<dbReference type="Proteomes" id="UP000538292">
    <property type="component" value="Unassembled WGS sequence"/>
</dbReference>
<dbReference type="NCBIfam" id="TIGR02625">
    <property type="entry name" value="YiiL_rotase"/>
    <property type="match status" value="1"/>
</dbReference>
<keyword evidence="1" id="KW-0963">Cytoplasm</keyword>
<dbReference type="InterPro" id="IPR013448">
    <property type="entry name" value="L-rhamnose_mutarotase"/>
</dbReference>
<dbReference type="InterPro" id="IPR011008">
    <property type="entry name" value="Dimeric_a/b-barrel"/>
</dbReference>
<dbReference type="EC" id="5.1.3.32" evidence="5"/>
<dbReference type="GO" id="GO:0019301">
    <property type="term" value="P:rhamnose catabolic process"/>
    <property type="evidence" value="ECO:0007669"/>
    <property type="project" value="UniProtKB-UniRule"/>
</dbReference>
<gene>
    <name evidence="6" type="primary">rhaM</name>
    <name evidence="6" type="ORF">H2C83_13710</name>
</gene>
<accession>A0A7W1XUD0</accession>
<name>A0A7W1XUD0_9BACL</name>
<evidence type="ECO:0000256" key="4">
    <source>
        <dbReference type="ARBA" id="ARBA00023308"/>
    </source>
</evidence>
<evidence type="ECO:0000313" key="7">
    <source>
        <dbReference type="Proteomes" id="UP000538292"/>
    </source>
</evidence>
<evidence type="ECO:0000256" key="3">
    <source>
        <dbReference type="ARBA" id="ARBA00023277"/>
    </source>
</evidence>
<reference evidence="6 7" key="1">
    <citation type="submission" date="2020-07" db="EMBL/GenBank/DDBJ databases">
        <title>Thermoactinomyces phylogeny.</title>
        <authorList>
            <person name="Dunlap C."/>
        </authorList>
    </citation>
    <scope>NUCLEOTIDE SEQUENCE [LARGE SCALE GENOMIC DNA]</scope>
    <source>
        <strain evidence="6 7">AMNI-1</strain>
    </source>
</reference>
<dbReference type="EMBL" id="JACEOL010000048">
    <property type="protein sequence ID" value="MBA4603358.1"/>
    <property type="molecule type" value="Genomic_DNA"/>
</dbReference>
<keyword evidence="3" id="KW-0119">Carbohydrate metabolism</keyword>
<evidence type="ECO:0000313" key="6">
    <source>
        <dbReference type="EMBL" id="MBA4603358.1"/>
    </source>
</evidence>
<comment type="caution">
    <text evidence="6">The sequence shown here is derived from an EMBL/GenBank/DDBJ whole genome shotgun (WGS) entry which is preliminary data.</text>
</comment>
<keyword evidence="2 6" id="KW-0413">Isomerase</keyword>
<protein>
    <recommendedName>
        <fullName evidence="5">L-rhamnose mutarotase</fullName>
        <ecNumber evidence="5">5.1.3.32</ecNumber>
    </recommendedName>
</protein>
<evidence type="ECO:0000256" key="2">
    <source>
        <dbReference type="ARBA" id="ARBA00023235"/>
    </source>
</evidence>
<keyword evidence="4" id="KW-0684">Rhamnose metabolism</keyword>
<dbReference type="RefSeq" id="WP_181741824.1">
    <property type="nucleotide sequence ID" value="NZ_JACEOL010000048.1"/>
</dbReference>
<dbReference type="PANTHER" id="PTHR34389">
    <property type="entry name" value="L-RHAMNOSE MUTAROTASE"/>
    <property type="match status" value="1"/>
</dbReference>
<evidence type="ECO:0000256" key="5">
    <source>
        <dbReference type="NCBIfam" id="TIGR02625"/>
    </source>
</evidence>
<dbReference type="Pfam" id="PF05336">
    <property type="entry name" value="rhaM"/>
    <property type="match status" value="1"/>
</dbReference>
<dbReference type="SUPFAM" id="SSF54909">
    <property type="entry name" value="Dimeric alpha+beta barrel"/>
    <property type="match status" value="1"/>
</dbReference>
<dbReference type="InterPro" id="IPR008000">
    <property type="entry name" value="Rham/fucose_mutarotase"/>
</dbReference>
<evidence type="ECO:0000256" key="1">
    <source>
        <dbReference type="ARBA" id="ARBA00022490"/>
    </source>
</evidence>
<dbReference type="AlphaFoldDB" id="A0A7W1XUD0"/>
<dbReference type="GO" id="GO:0005737">
    <property type="term" value="C:cytoplasm"/>
    <property type="evidence" value="ECO:0007669"/>
    <property type="project" value="InterPro"/>
</dbReference>
<keyword evidence="7" id="KW-1185">Reference proteome</keyword>
<dbReference type="GO" id="GO:0062192">
    <property type="term" value="F:L-rhamnose mutarotase activity"/>
    <property type="evidence" value="ECO:0007669"/>
    <property type="project" value="UniProtKB-UniRule"/>
</dbReference>
<dbReference type="HAMAP" id="MF_01663">
    <property type="entry name" value="L_rham_rotase"/>
    <property type="match status" value="1"/>
</dbReference>
<organism evidence="6 7">
    <name type="scientific">Thermoactinomyces mirandus</name>
    <dbReference type="NCBI Taxonomy" id="2756294"/>
    <lineage>
        <taxon>Bacteria</taxon>
        <taxon>Bacillati</taxon>
        <taxon>Bacillota</taxon>
        <taxon>Bacilli</taxon>
        <taxon>Bacillales</taxon>
        <taxon>Thermoactinomycetaceae</taxon>
        <taxon>Thermoactinomyces</taxon>
    </lineage>
</organism>
<dbReference type="Gene3D" id="3.30.70.100">
    <property type="match status" value="1"/>
</dbReference>
<proteinExistence type="inferred from homology"/>